<protein>
    <submittedName>
        <fullName evidence="1">4507_t:CDS:1</fullName>
    </submittedName>
</protein>
<name>A0ACA9NX14_9GLOM</name>
<dbReference type="Proteomes" id="UP000789702">
    <property type="component" value="Unassembled WGS sequence"/>
</dbReference>
<sequence>QNNFYPFYIRSRTNGITYFVINSAITDEYSDAFFDQLITTTQKA</sequence>
<keyword evidence="2" id="KW-1185">Reference proteome</keyword>
<comment type="caution">
    <text evidence="1">The sequence shown here is derived from an EMBL/GenBank/DDBJ whole genome shotgun (WGS) entry which is preliminary data.</text>
</comment>
<proteinExistence type="predicted"/>
<accession>A0ACA9NX14</accession>
<feature type="non-terminal residue" evidence="1">
    <location>
        <position position="1"/>
    </location>
</feature>
<reference evidence="1" key="1">
    <citation type="submission" date="2021-06" db="EMBL/GenBank/DDBJ databases">
        <authorList>
            <person name="Kallberg Y."/>
            <person name="Tangrot J."/>
            <person name="Rosling A."/>
        </authorList>
    </citation>
    <scope>NUCLEOTIDE SEQUENCE</scope>
    <source>
        <strain evidence="1">IL203A</strain>
    </source>
</reference>
<dbReference type="EMBL" id="CAJVPU010020205">
    <property type="protein sequence ID" value="CAG8675470.1"/>
    <property type="molecule type" value="Genomic_DNA"/>
</dbReference>
<evidence type="ECO:0000313" key="1">
    <source>
        <dbReference type="EMBL" id="CAG8675470.1"/>
    </source>
</evidence>
<evidence type="ECO:0000313" key="2">
    <source>
        <dbReference type="Proteomes" id="UP000789702"/>
    </source>
</evidence>
<organism evidence="1 2">
    <name type="scientific">Dentiscutata heterogama</name>
    <dbReference type="NCBI Taxonomy" id="1316150"/>
    <lineage>
        <taxon>Eukaryota</taxon>
        <taxon>Fungi</taxon>
        <taxon>Fungi incertae sedis</taxon>
        <taxon>Mucoromycota</taxon>
        <taxon>Glomeromycotina</taxon>
        <taxon>Glomeromycetes</taxon>
        <taxon>Diversisporales</taxon>
        <taxon>Gigasporaceae</taxon>
        <taxon>Dentiscutata</taxon>
    </lineage>
</organism>
<gene>
    <name evidence="1" type="ORF">DHETER_LOCUS10382</name>
</gene>